<keyword evidence="5" id="KW-0597">Phosphoprotein</keyword>
<evidence type="ECO:0000256" key="1">
    <source>
        <dbReference type="ARBA" id="ARBA00000085"/>
    </source>
</evidence>
<evidence type="ECO:0000256" key="6">
    <source>
        <dbReference type="ARBA" id="ARBA00022679"/>
    </source>
</evidence>
<dbReference type="PATRIC" id="fig|1348973.3.peg.2820"/>
<dbReference type="PRINTS" id="PR00344">
    <property type="entry name" value="BCTRLSENSOR"/>
</dbReference>
<dbReference type="SUPFAM" id="SSF55874">
    <property type="entry name" value="ATPase domain of HSP90 chaperone/DNA topoisomerase II/histidine kinase"/>
    <property type="match status" value="1"/>
</dbReference>
<keyword evidence="6 17" id="KW-0808">Transferase</keyword>
<dbReference type="GO" id="GO:0000155">
    <property type="term" value="F:phosphorelay sensor kinase activity"/>
    <property type="evidence" value="ECO:0007669"/>
    <property type="project" value="InterPro"/>
</dbReference>
<dbReference type="EC" id="2.7.13.3" evidence="3"/>
<dbReference type="SUPFAM" id="SSF55890">
    <property type="entry name" value="Sporulation response regulatory protein Spo0B"/>
    <property type="match status" value="1"/>
</dbReference>
<dbReference type="PANTHER" id="PTHR43547">
    <property type="entry name" value="TWO-COMPONENT HISTIDINE KINASE"/>
    <property type="match status" value="1"/>
</dbReference>
<evidence type="ECO:0000256" key="2">
    <source>
        <dbReference type="ARBA" id="ARBA00004651"/>
    </source>
</evidence>
<proteinExistence type="predicted"/>
<dbReference type="InterPro" id="IPR039506">
    <property type="entry name" value="SPOB_a"/>
</dbReference>
<dbReference type="Gene3D" id="3.30.450.20">
    <property type="entry name" value="PAS domain"/>
    <property type="match status" value="2"/>
</dbReference>
<dbReference type="InterPro" id="IPR003594">
    <property type="entry name" value="HATPase_dom"/>
</dbReference>
<feature type="transmembrane region" description="Helical" evidence="14">
    <location>
        <begin position="12"/>
        <end position="36"/>
    </location>
</feature>
<evidence type="ECO:0000256" key="7">
    <source>
        <dbReference type="ARBA" id="ARBA00022692"/>
    </source>
</evidence>
<evidence type="ECO:0000259" key="15">
    <source>
        <dbReference type="PROSITE" id="PS50109"/>
    </source>
</evidence>
<evidence type="ECO:0000256" key="4">
    <source>
        <dbReference type="ARBA" id="ARBA00022475"/>
    </source>
</evidence>
<dbReference type="Pfam" id="PF14689">
    <property type="entry name" value="SPOB_a"/>
    <property type="match status" value="1"/>
</dbReference>
<dbReference type="PROSITE" id="PS50109">
    <property type="entry name" value="HIS_KIN"/>
    <property type="match status" value="1"/>
</dbReference>
<keyword evidence="10" id="KW-0067">ATP-binding</keyword>
<organism evidence="17 18">
    <name type="scientific">Schinkia azotoformans MEV2011</name>
    <dbReference type="NCBI Taxonomy" id="1348973"/>
    <lineage>
        <taxon>Bacteria</taxon>
        <taxon>Bacillati</taxon>
        <taxon>Bacillota</taxon>
        <taxon>Bacilli</taxon>
        <taxon>Bacillales</taxon>
        <taxon>Bacillaceae</taxon>
        <taxon>Calidifontibacillus/Schinkia group</taxon>
        <taxon>Schinkia</taxon>
    </lineage>
</organism>
<dbReference type="GO" id="GO:0005886">
    <property type="term" value="C:plasma membrane"/>
    <property type="evidence" value="ECO:0007669"/>
    <property type="project" value="UniProtKB-SubCell"/>
</dbReference>
<evidence type="ECO:0000313" key="17">
    <source>
        <dbReference type="EMBL" id="KEF37881.1"/>
    </source>
</evidence>
<dbReference type="Pfam" id="PF17203">
    <property type="entry name" value="sCache_3_2"/>
    <property type="match status" value="1"/>
</dbReference>
<evidence type="ECO:0000256" key="10">
    <source>
        <dbReference type="ARBA" id="ARBA00022840"/>
    </source>
</evidence>
<sequence>MKTLKNLKLQYRIIIFTLTLILFIIILTSFLFFFILTKSVEQELGERALYVATTVATMPEIRNAFHTDEPWKIIQPEAEKIRIETGAEYIVVGNKEGIRYSHPLPERIGKKMVGGDNDKALIYGESYISKAKGSLGWALRGKAPIKNEHNQIIGIVSVGFLMKDINETVKEYGSLIILIALAGLIIGVVGSIYIANRIKNVMFGLEPEEISALYTVRNAVIQSVREGIIVVNKEGIIVIVNRVAYDILSLEKGKVVGKPVWEVIPTTAMLEILSTGEEKLDKQVEFNGKKLIVNQLPVKVKEDVIGIVSSFRLKSEMDQLTEELSQVKRYTEALRAQTHEFNNLLYTISGLLQLEAYDEAMELIHKETTVQQGIAKFIMEKLNDPWLGGILVGFYNRARELKVDFILDQESSIEQMPSHIDQSDLVSILGNLITNAFEAVAKNDPTNKKVRLFITDIGDDLLIEVEDSGPGIEDHMISSIFKRGFSTKEGGNRGYGLARVKELVEDLNGTLAIERGDWEGALFIIAIPKERLE</sequence>
<keyword evidence="8" id="KW-0547">Nucleotide-binding</keyword>
<dbReference type="InterPro" id="IPR036890">
    <property type="entry name" value="HATPase_C_sf"/>
</dbReference>
<name>A0A072NK77_SCHAZ</name>
<dbReference type="InterPro" id="IPR013767">
    <property type="entry name" value="PAS_fold"/>
</dbReference>
<comment type="catalytic activity">
    <reaction evidence="1">
        <text>ATP + protein L-histidine = ADP + protein N-phospho-L-histidine.</text>
        <dbReference type="EC" id="2.7.13.3"/>
    </reaction>
</comment>
<dbReference type="RefSeq" id="WP_035196355.1">
    <property type="nucleotide sequence ID" value="NZ_JJRY01000011.1"/>
</dbReference>
<evidence type="ECO:0000256" key="13">
    <source>
        <dbReference type="ARBA" id="ARBA00023136"/>
    </source>
</evidence>
<dbReference type="OrthoDB" id="9792686at2"/>
<evidence type="ECO:0000256" key="11">
    <source>
        <dbReference type="ARBA" id="ARBA00022989"/>
    </source>
</evidence>
<dbReference type="Gene3D" id="1.10.287.130">
    <property type="match status" value="1"/>
</dbReference>
<dbReference type="Pfam" id="PF02518">
    <property type="entry name" value="HATPase_c"/>
    <property type="match status" value="1"/>
</dbReference>
<dbReference type="PROSITE" id="PS50112">
    <property type="entry name" value="PAS"/>
    <property type="match status" value="1"/>
</dbReference>
<evidence type="ECO:0000256" key="8">
    <source>
        <dbReference type="ARBA" id="ARBA00022741"/>
    </source>
</evidence>
<dbReference type="FunFam" id="1.10.287.130:FF:000011">
    <property type="entry name" value="Sensor histidine kinase DcuS"/>
    <property type="match status" value="1"/>
</dbReference>
<dbReference type="SMART" id="SM00387">
    <property type="entry name" value="HATPase_c"/>
    <property type="match status" value="1"/>
</dbReference>
<dbReference type="GO" id="GO:0006355">
    <property type="term" value="P:regulation of DNA-templated transcription"/>
    <property type="evidence" value="ECO:0007669"/>
    <property type="project" value="InterPro"/>
</dbReference>
<keyword evidence="11 14" id="KW-1133">Transmembrane helix</keyword>
<evidence type="ECO:0000256" key="3">
    <source>
        <dbReference type="ARBA" id="ARBA00012438"/>
    </source>
</evidence>
<keyword evidence="13 14" id="KW-0472">Membrane</keyword>
<comment type="caution">
    <text evidence="17">The sequence shown here is derived from an EMBL/GenBank/DDBJ whole genome shotgun (WGS) entry which is preliminary data.</text>
</comment>
<protein>
    <recommendedName>
        <fullName evidence="3">histidine kinase</fullName>
        <ecNumber evidence="3">2.7.13.3</ecNumber>
    </recommendedName>
</protein>
<dbReference type="EMBL" id="JJRY01000011">
    <property type="protein sequence ID" value="KEF37881.1"/>
    <property type="molecule type" value="Genomic_DNA"/>
</dbReference>
<dbReference type="InterPro" id="IPR029151">
    <property type="entry name" value="Sensor-like_sf"/>
</dbReference>
<dbReference type="SMART" id="SM00091">
    <property type="entry name" value="PAS"/>
    <property type="match status" value="1"/>
</dbReference>
<comment type="subcellular location">
    <subcellularLocation>
        <location evidence="2">Cell membrane</location>
        <topology evidence="2">Multi-pass membrane protein</topology>
    </subcellularLocation>
</comment>
<evidence type="ECO:0000259" key="16">
    <source>
        <dbReference type="PROSITE" id="PS50112"/>
    </source>
</evidence>
<dbReference type="AlphaFoldDB" id="A0A072NK77"/>
<dbReference type="InterPro" id="IPR016120">
    <property type="entry name" value="Sig_transdc_His_kin_SpoOB"/>
</dbReference>
<dbReference type="PANTHER" id="PTHR43547:SF3">
    <property type="entry name" value="SENSOR PROTEIN CITS"/>
    <property type="match status" value="1"/>
</dbReference>
<dbReference type="InterPro" id="IPR035965">
    <property type="entry name" value="PAS-like_dom_sf"/>
</dbReference>
<gene>
    <name evidence="17" type="ORF">M670_02917</name>
</gene>
<dbReference type="InterPro" id="IPR005467">
    <property type="entry name" value="His_kinase_dom"/>
</dbReference>
<evidence type="ECO:0000256" key="5">
    <source>
        <dbReference type="ARBA" id="ARBA00022553"/>
    </source>
</evidence>
<keyword evidence="12" id="KW-0902">Two-component regulatory system</keyword>
<dbReference type="Pfam" id="PF00989">
    <property type="entry name" value="PAS"/>
    <property type="match status" value="1"/>
</dbReference>
<evidence type="ECO:0000256" key="14">
    <source>
        <dbReference type="SAM" id="Phobius"/>
    </source>
</evidence>
<dbReference type="CDD" id="cd00130">
    <property type="entry name" value="PAS"/>
    <property type="match status" value="1"/>
</dbReference>
<dbReference type="SUPFAM" id="SSF103190">
    <property type="entry name" value="Sensory domain-like"/>
    <property type="match status" value="1"/>
</dbReference>
<feature type="transmembrane region" description="Helical" evidence="14">
    <location>
        <begin position="172"/>
        <end position="195"/>
    </location>
</feature>
<feature type="domain" description="Histidine kinase" evidence="15">
    <location>
        <begin position="336"/>
        <end position="531"/>
    </location>
</feature>
<evidence type="ECO:0000256" key="9">
    <source>
        <dbReference type="ARBA" id="ARBA00022777"/>
    </source>
</evidence>
<dbReference type="Proteomes" id="UP000027936">
    <property type="component" value="Unassembled WGS sequence"/>
</dbReference>
<feature type="domain" description="PAS" evidence="16">
    <location>
        <begin position="220"/>
        <end position="283"/>
    </location>
</feature>
<dbReference type="GO" id="GO:0005524">
    <property type="term" value="F:ATP binding"/>
    <property type="evidence" value="ECO:0007669"/>
    <property type="project" value="UniProtKB-KW"/>
</dbReference>
<keyword evidence="7 14" id="KW-0812">Transmembrane</keyword>
<evidence type="ECO:0000313" key="18">
    <source>
        <dbReference type="Proteomes" id="UP000027936"/>
    </source>
</evidence>
<evidence type="ECO:0000256" key="12">
    <source>
        <dbReference type="ARBA" id="ARBA00023012"/>
    </source>
</evidence>
<dbReference type="InterPro" id="IPR033463">
    <property type="entry name" value="sCache_3"/>
</dbReference>
<dbReference type="InterPro" id="IPR000014">
    <property type="entry name" value="PAS"/>
</dbReference>
<dbReference type="Gene3D" id="3.30.565.10">
    <property type="entry name" value="Histidine kinase-like ATPase, C-terminal domain"/>
    <property type="match status" value="1"/>
</dbReference>
<dbReference type="FunFam" id="3.30.450.20:FF:000018">
    <property type="entry name" value="Sensor histidine kinase DcuS"/>
    <property type="match status" value="1"/>
</dbReference>
<dbReference type="SUPFAM" id="SSF55785">
    <property type="entry name" value="PYP-like sensor domain (PAS domain)"/>
    <property type="match status" value="1"/>
</dbReference>
<keyword evidence="9 17" id="KW-0418">Kinase</keyword>
<accession>A0A072NK77</accession>
<dbReference type="InterPro" id="IPR004358">
    <property type="entry name" value="Sig_transdc_His_kin-like_C"/>
</dbReference>
<keyword evidence="4" id="KW-1003">Cell membrane</keyword>
<reference evidence="17 18" key="1">
    <citation type="submission" date="2014-04" db="EMBL/GenBank/DDBJ databases">
        <title>Draft genome sequence of Bacillus azotoformans MEV2011, a (co-) denitrifying strain unable to grow in the presence of oxygen.</title>
        <authorList>
            <person name="Nielsen M."/>
            <person name="Schreiber L."/>
            <person name="Finster K."/>
            <person name="Schramm A."/>
        </authorList>
    </citation>
    <scope>NUCLEOTIDE SEQUENCE [LARGE SCALE GENOMIC DNA]</scope>
    <source>
        <strain evidence="17 18">MEV2011</strain>
    </source>
</reference>